<comment type="similarity">
    <text evidence="1">Belongs to the bacterial ribosomal protein bL28 family.</text>
</comment>
<gene>
    <name evidence="4" type="ORF">EZS27_019383</name>
</gene>
<comment type="caution">
    <text evidence="4">The sequence shown here is derived from an EMBL/GenBank/DDBJ whole genome shotgun (WGS) entry which is preliminary data.</text>
</comment>
<dbReference type="Pfam" id="PF00830">
    <property type="entry name" value="Ribosomal_L28"/>
    <property type="match status" value="1"/>
</dbReference>
<reference evidence="4" key="1">
    <citation type="submission" date="2019-03" db="EMBL/GenBank/DDBJ databases">
        <title>Single cell metagenomics reveals metabolic interactions within the superorganism composed of flagellate Streblomastix strix and complex community of Bacteroidetes bacteria on its surface.</title>
        <authorList>
            <person name="Treitli S.C."/>
            <person name="Kolisko M."/>
            <person name="Husnik F."/>
            <person name="Keeling P."/>
            <person name="Hampl V."/>
        </authorList>
    </citation>
    <scope>NUCLEOTIDE SEQUENCE</scope>
    <source>
        <strain evidence="4">STM</strain>
    </source>
</reference>
<proteinExistence type="inferred from homology"/>
<protein>
    <submittedName>
        <fullName evidence="4">50S ribosomal protein L28</fullName>
    </submittedName>
</protein>
<dbReference type="NCBIfam" id="TIGR00009">
    <property type="entry name" value="L28"/>
    <property type="match status" value="1"/>
</dbReference>
<dbReference type="PANTHER" id="PTHR13528">
    <property type="entry name" value="39S RIBOSOMAL PROTEIN L28, MITOCHONDRIAL"/>
    <property type="match status" value="1"/>
</dbReference>
<dbReference type="SUPFAM" id="SSF143800">
    <property type="entry name" value="L28p-like"/>
    <property type="match status" value="1"/>
</dbReference>
<dbReference type="EMBL" id="SNRY01001289">
    <property type="protein sequence ID" value="KAA6332065.1"/>
    <property type="molecule type" value="Genomic_DNA"/>
</dbReference>
<dbReference type="InterPro" id="IPR034704">
    <property type="entry name" value="Ribosomal_bL28/bL31-like_sf"/>
</dbReference>
<evidence type="ECO:0000256" key="2">
    <source>
        <dbReference type="ARBA" id="ARBA00022980"/>
    </source>
</evidence>
<dbReference type="GO" id="GO:0005840">
    <property type="term" value="C:ribosome"/>
    <property type="evidence" value="ECO:0007669"/>
    <property type="project" value="UniProtKB-KW"/>
</dbReference>
<evidence type="ECO:0000256" key="1">
    <source>
        <dbReference type="ARBA" id="ARBA00008760"/>
    </source>
</evidence>
<dbReference type="InterPro" id="IPR001383">
    <property type="entry name" value="Ribosomal_bL28_bact-type"/>
</dbReference>
<sequence length="86" mass="9753">MSKICQITGKKAMVGNNVSHSKRKTKRIFNVNIFKKKFYYVEQDCWIKLNLSASGLRTINKKGLDAALNEAVAKGYCDWNNIKVIG</sequence>
<dbReference type="GO" id="GO:0003735">
    <property type="term" value="F:structural constituent of ribosome"/>
    <property type="evidence" value="ECO:0007669"/>
    <property type="project" value="InterPro"/>
</dbReference>
<name>A0A5J4RFE2_9ZZZZ</name>
<evidence type="ECO:0000256" key="3">
    <source>
        <dbReference type="ARBA" id="ARBA00023274"/>
    </source>
</evidence>
<keyword evidence="2 4" id="KW-0689">Ribosomal protein</keyword>
<dbReference type="GO" id="GO:1990904">
    <property type="term" value="C:ribonucleoprotein complex"/>
    <property type="evidence" value="ECO:0007669"/>
    <property type="project" value="UniProtKB-KW"/>
</dbReference>
<dbReference type="PANTHER" id="PTHR13528:SF2">
    <property type="entry name" value="LARGE RIBOSOMAL SUBUNIT PROTEIN BL28M"/>
    <property type="match status" value="1"/>
</dbReference>
<organism evidence="4">
    <name type="scientific">termite gut metagenome</name>
    <dbReference type="NCBI Taxonomy" id="433724"/>
    <lineage>
        <taxon>unclassified sequences</taxon>
        <taxon>metagenomes</taxon>
        <taxon>organismal metagenomes</taxon>
    </lineage>
</organism>
<evidence type="ECO:0000313" key="4">
    <source>
        <dbReference type="EMBL" id="KAA6332065.1"/>
    </source>
</evidence>
<dbReference type="GO" id="GO:0006412">
    <property type="term" value="P:translation"/>
    <property type="evidence" value="ECO:0007669"/>
    <property type="project" value="InterPro"/>
</dbReference>
<dbReference type="InterPro" id="IPR037147">
    <property type="entry name" value="Ribosomal_bL28_sf"/>
</dbReference>
<accession>A0A5J4RFE2</accession>
<keyword evidence="3" id="KW-0687">Ribonucleoprotein</keyword>
<dbReference type="InterPro" id="IPR026569">
    <property type="entry name" value="Ribosomal_bL28"/>
</dbReference>
<dbReference type="AlphaFoldDB" id="A0A5J4RFE2"/>
<dbReference type="Gene3D" id="2.30.170.40">
    <property type="entry name" value="Ribosomal protein L28/L24"/>
    <property type="match status" value="1"/>
</dbReference>
<dbReference type="HAMAP" id="MF_00373">
    <property type="entry name" value="Ribosomal_bL28"/>
    <property type="match status" value="1"/>
</dbReference>